<dbReference type="GO" id="GO:0016558">
    <property type="term" value="P:protein import into peroxisome matrix"/>
    <property type="evidence" value="ECO:0007669"/>
    <property type="project" value="InterPro"/>
</dbReference>
<dbReference type="PANTHER" id="PTHR46027:SF1">
    <property type="entry name" value="PEROXISOMAL TARGETING SIGNAL 2 RECEPTOR"/>
    <property type="match status" value="1"/>
</dbReference>
<reference evidence="12 13" key="1">
    <citation type="submission" date="2023-11" db="EMBL/GenBank/DDBJ databases">
        <title>Halocaridina rubra genome assembly.</title>
        <authorList>
            <person name="Smith C."/>
        </authorList>
    </citation>
    <scope>NUCLEOTIDE SEQUENCE [LARGE SCALE GENOMIC DNA]</scope>
    <source>
        <strain evidence="12">EP-1</strain>
        <tissue evidence="12">Whole</tissue>
    </source>
</reference>
<dbReference type="InterPro" id="IPR015943">
    <property type="entry name" value="WD40/YVTN_repeat-like_dom_sf"/>
</dbReference>
<dbReference type="PROSITE" id="PS50294">
    <property type="entry name" value="WD_REPEATS_REGION"/>
    <property type="match status" value="1"/>
</dbReference>
<protein>
    <recommendedName>
        <fullName evidence="10">Peroxin-7</fullName>
    </recommendedName>
</protein>
<feature type="repeat" description="WD" evidence="11">
    <location>
        <begin position="1"/>
        <end position="41"/>
    </location>
</feature>
<dbReference type="AlphaFoldDB" id="A0AAN8WIW2"/>
<evidence type="ECO:0000256" key="8">
    <source>
        <dbReference type="ARBA" id="ARBA00023140"/>
    </source>
</evidence>
<dbReference type="GO" id="GO:0005053">
    <property type="term" value="F:peroxisome matrix targeting signal-2 binding"/>
    <property type="evidence" value="ECO:0007669"/>
    <property type="project" value="InterPro"/>
</dbReference>
<comment type="caution">
    <text evidence="12">The sequence shown here is derived from an EMBL/GenBank/DDBJ whole genome shotgun (WGS) entry which is preliminary data.</text>
</comment>
<dbReference type="EMBL" id="JAXCGZ010022368">
    <property type="protein sequence ID" value="KAK7032520.1"/>
    <property type="molecule type" value="Genomic_DNA"/>
</dbReference>
<comment type="subcellular location">
    <subcellularLocation>
        <location evidence="2">Cytoplasm</location>
        <location evidence="2">Cytosol</location>
    </subcellularLocation>
    <subcellularLocation>
        <location evidence="1">Peroxisome matrix</location>
    </subcellularLocation>
</comment>
<evidence type="ECO:0000313" key="13">
    <source>
        <dbReference type="Proteomes" id="UP001381693"/>
    </source>
</evidence>
<evidence type="ECO:0000256" key="4">
    <source>
        <dbReference type="ARBA" id="ARBA00022490"/>
    </source>
</evidence>
<evidence type="ECO:0000256" key="5">
    <source>
        <dbReference type="ARBA" id="ARBA00022574"/>
    </source>
</evidence>
<evidence type="ECO:0000256" key="11">
    <source>
        <dbReference type="PROSITE-ProRule" id="PRU00221"/>
    </source>
</evidence>
<evidence type="ECO:0000256" key="3">
    <source>
        <dbReference type="ARBA" id="ARBA00022448"/>
    </source>
</evidence>
<keyword evidence="6" id="KW-0677">Repeat</keyword>
<dbReference type="GO" id="GO:0005829">
    <property type="term" value="C:cytosol"/>
    <property type="evidence" value="ECO:0007669"/>
    <property type="project" value="UniProtKB-SubCell"/>
</dbReference>
<name>A0AAN8WIW2_HALRR</name>
<dbReference type="InterPro" id="IPR044536">
    <property type="entry name" value="PEX7"/>
</dbReference>
<keyword evidence="3" id="KW-0813">Transport</keyword>
<dbReference type="InterPro" id="IPR019775">
    <property type="entry name" value="WD40_repeat_CS"/>
</dbReference>
<dbReference type="PROSITE" id="PS00678">
    <property type="entry name" value="WD_REPEATS_1"/>
    <property type="match status" value="1"/>
</dbReference>
<organism evidence="12 13">
    <name type="scientific">Halocaridina rubra</name>
    <name type="common">Hawaiian red shrimp</name>
    <dbReference type="NCBI Taxonomy" id="373956"/>
    <lineage>
        <taxon>Eukaryota</taxon>
        <taxon>Metazoa</taxon>
        <taxon>Ecdysozoa</taxon>
        <taxon>Arthropoda</taxon>
        <taxon>Crustacea</taxon>
        <taxon>Multicrustacea</taxon>
        <taxon>Malacostraca</taxon>
        <taxon>Eumalacostraca</taxon>
        <taxon>Eucarida</taxon>
        <taxon>Decapoda</taxon>
        <taxon>Pleocyemata</taxon>
        <taxon>Caridea</taxon>
        <taxon>Atyoidea</taxon>
        <taxon>Atyidae</taxon>
        <taxon>Halocaridina</taxon>
    </lineage>
</organism>
<keyword evidence="7" id="KW-0653">Protein transport</keyword>
<dbReference type="PROSITE" id="PS50082">
    <property type="entry name" value="WD_REPEATS_2"/>
    <property type="match status" value="1"/>
</dbReference>
<keyword evidence="13" id="KW-1185">Reference proteome</keyword>
<keyword evidence="5 11" id="KW-0853">WD repeat</keyword>
<dbReference type="Pfam" id="PF00400">
    <property type="entry name" value="WD40"/>
    <property type="match status" value="1"/>
</dbReference>
<dbReference type="InterPro" id="IPR036322">
    <property type="entry name" value="WD40_repeat_dom_sf"/>
</dbReference>
<comment type="similarity">
    <text evidence="9">Belongs to the WD repeat peroxin-7 family.</text>
</comment>
<keyword evidence="8" id="KW-0576">Peroxisome</keyword>
<evidence type="ECO:0000313" key="12">
    <source>
        <dbReference type="EMBL" id="KAK7032520.1"/>
    </source>
</evidence>
<proteinExistence type="inferred from homology"/>
<evidence type="ECO:0000256" key="9">
    <source>
        <dbReference type="ARBA" id="ARBA00024017"/>
    </source>
</evidence>
<accession>A0AAN8WIW2</accession>
<evidence type="ECO:0000256" key="6">
    <source>
        <dbReference type="ARBA" id="ARBA00022737"/>
    </source>
</evidence>
<keyword evidence="12" id="KW-0675">Receptor</keyword>
<gene>
    <name evidence="12" type="primary">PEX7</name>
    <name evidence="12" type="ORF">SK128_010289</name>
</gene>
<dbReference type="Proteomes" id="UP001381693">
    <property type="component" value="Unassembled WGS sequence"/>
</dbReference>
<sequence>GHEYPVRRLKYSPFVSTQIATVSYDFTTRLWDTSSPEPCTDVHQSHSEFVYGLDFSNHIQGLMADCAWDQTVGLYRLGPPSQLTSS</sequence>
<evidence type="ECO:0000256" key="2">
    <source>
        <dbReference type="ARBA" id="ARBA00004514"/>
    </source>
</evidence>
<dbReference type="Gene3D" id="2.130.10.10">
    <property type="entry name" value="YVTN repeat-like/Quinoprotein amine dehydrogenase"/>
    <property type="match status" value="1"/>
</dbReference>
<evidence type="ECO:0000256" key="10">
    <source>
        <dbReference type="ARBA" id="ARBA00032565"/>
    </source>
</evidence>
<evidence type="ECO:0000256" key="7">
    <source>
        <dbReference type="ARBA" id="ARBA00022927"/>
    </source>
</evidence>
<evidence type="ECO:0000256" key="1">
    <source>
        <dbReference type="ARBA" id="ARBA00004253"/>
    </source>
</evidence>
<dbReference type="SUPFAM" id="SSF50978">
    <property type="entry name" value="WD40 repeat-like"/>
    <property type="match status" value="1"/>
</dbReference>
<keyword evidence="4" id="KW-0963">Cytoplasm</keyword>
<dbReference type="InterPro" id="IPR001680">
    <property type="entry name" value="WD40_rpt"/>
</dbReference>
<feature type="non-terminal residue" evidence="12">
    <location>
        <position position="1"/>
    </location>
</feature>
<dbReference type="PANTHER" id="PTHR46027">
    <property type="entry name" value="PEROXISOMAL TARGETING SIGNAL 2 RECEPTOR"/>
    <property type="match status" value="1"/>
</dbReference>
<dbReference type="GO" id="GO:0005782">
    <property type="term" value="C:peroxisomal matrix"/>
    <property type="evidence" value="ECO:0007669"/>
    <property type="project" value="UniProtKB-SubCell"/>
</dbReference>